<sequence>ALTIGNAKADFLVFPAWTAPSGDILSQAQQSHDFFHQSAKVLHRQFHISLTDARAIVASCPDCQIVVLPQSIAVNPQGLGPLQLWQMNVSHIPQFGHFRYVRVTIDCFSMAMWATAQ</sequence>
<keyword evidence="8" id="KW-0862">Zinc</keyword>
<dbReference type="InterPro" id="IPR017856">
    <property type="entry name" value="Integrase-like_N"/>
</dbReference>
<dbReference type="GO" id="GO:0003964">
    <property type="term" value="F:RNA-directed DNA polymerase activity"/>
    <property type="evidence" value="ECO:0007669"/>
    <property type="project" value="UniProtKB-KW"/>
</dbReference>
<evidence type="ECO:0000313" key="11">
    <source>
        <dbReference type="Proteomes" id="UP000565698"/>
    </source>
</evidence>
<dbReference type="InterPro" id="IPR012337">
    <property type="entry name" value="RNaseH-like_sf"/>
</dbReference>
<dbReference type="PANTHER" id="PTHR41694:SF3">
    <property type="entry name" value="RNA-DIRECTED DNA POLYMERASE-RELATED"/>
    <property type="match status" value="1"/>
</dbReference>
<dbReference type="Proteomes" id="UP000565698">
    <property type="component" value="Unassembled WGS sequence"/>
</dbReference>
<feature type="domain" description="Integrase-type" evidence="9">
    <location>
        <begin position="23"/>
        <end position="64"/>
    </location>
</feature>
<dbReference type="SUPFAM" id="SSF53098">
    <property type="entry name" value="Ribonuclease H-like"/>
    <property type="match status" value="1"/>
</dbReference>
<keyword evidence="7" id="KW-0695">RNA-directed DNA polymerase</keyword>
<dbReference type="PROSITE" id="PS50876">
    <property type="entry name" value="ZF_INTEGRASE"/>
    <property type="match status" value="1"/>
</dbReference>
<dbReference type="SUPFAM" id="SSF46919">
    <property type="entry name" value="N-terminal Zn binding domain of HIV integrase"/>
    <property type="match status" value="1"/>
</dbReference>
<dbReference type="AlphaFoldDB" id="A0A7L1XVD6"/>
<dbReference type="Pfam" id="PF02022">
    <property type="entry name" value="Integrase_Zn"/>
    <property type="match status" value="1"/>
</dbReference>
<dbReference type="EMBL" id="VXBW01006641">
    <property type="protein sequence ID" value="NXP12724.1"/>
    <property type="molecule type" value="Genomic_DNA"/>
</dbReference>
<keyword evidence="6" id="KW-0378">Hydrolase</keyword>
<keyword evidence="11" id="KW-1185">Reference proteome</keyword>
<dbReference type="PANTHER" id="PTHR41694">
    <property type="entry name" value="ENDOGENOUS RETROVIRUS GROUP K MEMBER POL PROTEIN"/>
    <property type="match status" value="1"/>
</dbReference>
<feature type="non-terminal residue" evidence="10">
    <location>
        <position position="1"/>
    </location>
</feature>
<accession>A0A7L1XVD6</accession>
<evidence type="ECO:0000313" key="10">
    <source>
        <dbReference type="EMBL" id="NXP12724.1"/>
    </source>
</evidence>
<evidence type="ECO:0000256" key="5">
    <source>
        <dbReference type="ARBA" id="ARBA00022759"/>
    </source>
</evidence>
<dbReference type="Gene3D" id="1.10.10.200">
    <property type="match status" value="1"/>
</dbReference>
<reference evidence="10 11" key="1">
    <citation type="submission" date="2019-09" db="EMBL/GenBank/DDBJ databases">
        <title>Bird 10,000 Genomes (B10K) Project - Family phase.</title>
        <authorList>
            <person name="Zhang G."/>
        </authorList>
    </citation>
    <scope>NUCLEOTIDE SEQUENCE [LARGE SCALE GENOMIC DNA]</scope>
    <source>
        <strain evidence="10">B10K-DU-002-47</strain>
        <tissue evidence="10">Muscle</tissue>
    </source>
</reference>
<dbReference type="InterPro" id="IPR036397">
    <property type="entry name" value="RNaseH_sf"/>
</dbReference>
<evidence type="ECO:0000256" key="8">
    <source>
        <dbReference type="PROSITE-ProRule" id="PRU00450"/>
    </source>
</evidence>
<dbReference type="GO" id="GO:0004519">
    <property type="term" value="F:endonuclease activity"/>
    <property type="evidence" value="ECO:0007669"/>
    <property type="project" value="UniProtKB-KW"/>
</dbReference>
<keyword evidence="1" id="KW-0808">Transferase</keyword>
<organism evidence="10 11">
    <name type="scientific">Thinocorus orbignyianus</name>
    <dbReference type="NCBI Taxonomy" id="161742"/>
    <lineage>
        <taxon>Eukaryota</taxon>
        <taxon>Metazoa</taxon>
        <taxon>Chordata</taxon>
        <taxon>Craniata</taxon>
        <taxon>Vertebrata</taxon>
        <taxon>Euteleostomi</taxon>
        <taxon>Archelosauria</taxon>
        <taxon>Archosauria</taxon>
        <taxon>Dinosauria</taxon>
        <taxon>Saurischia</taxon>
        <taxon>Theropoda</taxon>
        <taxon>Coelurosauria</taxon>
        <taxon>Aves</taxon>
        <taxon>Neognathae</taxon>
        <taxon>Neoaves</taxon>
        <taxon>Aequornithes</taxon>
        <taxon>Ciconiiformes</taxon>
        <taxon>Thinocoridae</taxon>
        <taxon>Thinocorus</taxon>
    </lineage>
</organism>
<dbReference type="GO" id="GO:0035613">
    <property type="term" value="F:RNA stem-loop binding"/>
    <property type="evidence" value="ECO:0007669"/>
    <property type="project" value="TreeGrafter"/>
</dbReference>
<gene>
    <name evidence="10" type="primary">Ervk6_1</name>
    <name evidence="10" type="ORF">THIORB_R15248</name>
</gene>
<dbReference type="Gene3D" id="3.30.420.10">
    <property type="entry name" value="Ribonuclease H-like superfamily/Ribonuclease H"/>
    <property type="match status" value="1"/>
</dbReference>
<dbReference type="InterPro" id="IPR003308">
    <property type="entry name" value="Integrase_Zn-bd_dom_N"/>
</dbReference>
<keyword evidence="5" id="KW-0255">Endonuclease</keyword>
<evidence type="ECO:0000256" key="1">
    <source>
        <dbReference type="ARBA" id="ARBA00022679"/>
    </source>
</evidence>
<evidence type="ECO:0000256" key="2">
    <source>
        <dbReference type="ARBA" id="ARBA00022695"/>
    </source>
</evidence>
<name>A0A7L1XVD6_9AVES</name>
<proteinExistence type="predicted"/>
<keyword evidence="4" id="KW-0479">Metal-binding</keyword>
<dbReference type="GO" id="GO:0008270">
    <property type="term" value="F:zinc ion binding"/>
    <property type="evidence" value="ECO:0007669"/>
    <property type="project" value="UniProtKB-KW"/>
</dbReference>
<comment type="caution">
    <text evidence="10">The sequence shown here is derived from an EMBL/GenBank/DDBJ whole genome shotgun (WGS) entry which is preliminary data.</text>
</comment>
<dbReference type="OrthoDB" id="9386368at2759"/>
<keyword evidence="8" id="KW-0863">Zinc-finger</keyword>
<evidence type="ECO:0000256" key="3">
    <source>
        <dbReference type="ARBA" id="ARBA00022722"/>
    </source>
</evidence>
<evidence type="ECO:0000256" key="7">
    <source>
        <dbReference type="ARBA" id="ARBA00022918"/>
    </source>
</evidence>
<evidence type="ECO:0000256" key="4">
    <source>
        <dbReference type="ARBA" id="ARBA00022723"/>
    </source>
</evidence>
<dbReference type="GO" id="GO:0016787">
    <property type="term" value="F:hydrolase activity"/>
    <property type="evidence" value="ECO:0007669"/>
    <property type="project" value="UniProtKB-KW"/>
</dbReference>
<evidence type="ECO:0000256" key="6">
    <source>
        <dbReference type="ARBA" id="ARBA00022801"/>
    </source>
</evidence>
<keyword evidence="3" id="KW-0540">Nuclease</keyword>
<keyword evidence="2" id="KW-0548">Nucleotidyltransferase</keyword>
<feature type="non-terminal residue" evidence="10">
    <location>
        <position position="117"/>
    </location>
</feature>
<evidence type="ECO:0000259" key="9">
    <source>
        <dbReference type="PROSITE" id="PS50876"/>
    </source>
</evidence>
<protein>
    <submittedName>
        <fullName evidence="10">POK6 protein</fullName>
    </submittedName>
</protein>